<dbReference type="InterPro" id="IPR036983">
    <property type="entry name" value="AIM24_sf"/>
</dbReference>
<dbReference type="PROSITE" id="PS50105">
    <property type="entry name" value="SAM_DOMAIN"/>
    <property type="match status" value="1"/>
</dbReference>
<evidence type="ECO:0000259" key="2">
    <source>
        <dbReference type="PROSITE" id="PS50105"/>
    </source>
</evidence>
<dbReference type="SUPFAM" id="SSF47769">
    <property type="entry name" value="SAM/Pointed domain"/>
    <property type="match status" value="1"/>
</dbReference>
<proteinExistence type="predicted"/>
<name>A0A7S2V852_9STRA</name>
<evidence type="ECO:0000313" key="3">
    <source>
        <dbReference type="EMBL" id="CAD9941265.1"/>
    </source>
</evidence>
<dbReference type="PANTHER" id="PTHR43657:SF1">
    <property type="entry name" value="ALTERED INHERITANCE OF MITOCHONDRIA PROTEIN 24, MITOCHONDRIAL"/>
    <property type="match status" value="1"/>
</dbReference>
<sequence>MAPPEEENVSKWSVKDVTDWLDSISLGHKSDLIETAKFDGEKLSGASAEDLQAIGFSNLQCKKILRELESRPASGGAALQAENASLKQEMAELRAMVKSLQTQMGASKPAASTGVIAARPTTVIPFCTRAVIEGAQTQVLTVTLSPGEVLRAEPGAMVHMSYYIKMETKTGGGGGGFRRLMTGQSLFLTEFTYMGPKGSADTIALTPDFPAEIIPVNLDHYQRKIICQRGSLLASGLIDISIEFTQSFGAGFFGGEGFILQGLNGSGYVFLNARGTVLKKDLDAGEKLIVATGNLVAFSSTVKYGITNMGGGLQNDFFGGEGFFVSEMTGPGTVWVESHDMSRLWKEMQSKV</sequence>
<feature type="domain" description="SAM" evidence="2">
    <location>
        <begin position="12"/>
        <end position="65"/>
    </location>
</feature>
<dbReference type="InterPro" id="IPR013761">
    <property type="entry name" value="SAM/pointed_sf"/>
</dbReference>
<dbReference type="SMART" id="SM00454">
    <property type="entry name" value="SAM"/>
    <property type="match status" value="1"/>
</dbReference>
<dbReference type="NCBIfam" id="TIGR00266">
    <property type="entry name" value="TIGR00266 family protein"/>
    <property type="match status" value="1"/>
</dbReference>
<gene>
    <name evidence="3" type="ORF">APAL1065_LOCUS910</name>
</gene>
<dbReference type="InterPro" id="IPR001660">
    <property type="entry name" value="SAM"/>
</dbReference>
<feature type="coiled-coil region" evidence="1">
    <location>
        <begin position="76"/>
        <end position="103"/>
    </location>
</feature>
<dbReference type="AlphaFoldDB" id="A0A7S2V852"/>
<dbReference type="SUPFAM" id="SSF51219">
    <property type="entry name" value="TRAP-like"/>
    <property type="match status" value="1"/>
</dbReference>
<dbReference type="InterPro" id="IPR016031">
    <property type="entry name" value="Trp_RNA-bd_attenuator-like_dom"/>
</dbReference>
<dbReference type="InterPro" id="IPR002838">
    <property type="entry name" value="AIM24"/>
</dbReference>
<evidence type="ECO:0000256" key="1">
    <source>
        <dbReference type="SAM" id="Coils"/>
    </source>
</evidence>
<dbReference type="CDD" id="cd09487">
    <property type="entry name" value="SAM_superfamily"/>
    <property type="match status" value="1"/>
</dbReference>
<dbReference type="Pfam" id="PF01987">
    <property type="entry name" value="AIM24"/>
    <property type="match status" value="1"/>
</dbReference>
<dbReference type="PANTHER" id="PTHR43657">
    <property type="entry name" value="TRYPTOPHAN RNA-BINDING ATTENUATOR PROTEIN-LIKE PROTEIN"/>
    <property type="match status" value="1"/>
</dbReference>
<dbReference type="Gene3D" id="1.10.150.50">
    <property type="entry name" value="Transcription Factor, Ets-1"/>
    <property type="match status" value="1"/>
</dbReference>
<protein>
    <recommendedName>
        <fullName evidence="2">SAM domain-containing protein</fullName>
    </recommendedName>
</protein>
<keyword evidence="1" id="KW-0175">Coiled coil</keyword>
<dbReference type="Pfam" id="PF07647">
    <property type="entry name" value="SAM_2"/>
    <property type="match status" value="1"/>
</dbReference>
<reference evidence="3" key="1">
    <citation type="submission" date="2021-01" db="EMBL/GenBank/DDBJ databases">
        <authorList>
            <person name="Corre E."/>
            <person name="Pelletier E."/>
            <person name="Niang G."/>
            <person name="Scheremetjew M."/>
            <person name="Finn R."/>
            <person name="Kale V."/>
            <person name="Holt S."/>
            <person name="Cochrane G."/>
            <person name="Meng A."/>
            <person name="Brown T."/>
            <person name="Cohen L."/>
        </authorList>
    </citation>
    <scope>NUCLEOTIDE SEQUENCE</scope>
    <source>
        <strain evidence="3">CCMP125</strain>
    </source>
</reference>
<dbReference type="Gene3D" id="3.60.160.10">
    <property type="entry name" value="Mitochondrial biogenesis AIM24"/>
    <property type="match status" value="1"/>
</dbReference>
<dbReference type="EMBL" id="HBHT01001443">
    <property type="protein sequence ID" value="CAD9941265.1"/>
    <property type="molecule type" value="Transcribed_RNA"/>
</dbReference>
<accession>A0A7S2V852</accession>
<organism evidence="3">
    <name type="scientific">Entomoneis paludosa</name>
    <dbReference type="NCBI Taxonomy" id="265537"/>
    <lineage>
        <taxon>Eukaryota</taxon>
        <taxon>Sar</taxon>
        <taxon>Stramenopiles</taxon>
        <taxon>Ochrophyta</taxon>
        <taxon>Bacillariophyta</taxon>
        <taxon>Bacillariophyceae</taxon>
        <taxon>Bacillariophycidae</taxon>
        <taxon>Entomoneidaceae</taxon>
        <taxon>Entomoneis</taxon>
    </lineage>
</organism>